<reference evidence="2 3" key="1">
    <citation type="journal article" date="2020" name="Nature">
        <title>Six reference-quality genomes reveal evolution of bat adaptations.</title>
        <authorList>
            <person name="Jebb D."/>
            <person name="Huang Z."/>
            <person name="Pippel M."/>
            <person name="Hughes G.M."/>
            <person name="Lavrichenko K."/>
            <person name="Devanna P."/>
            <person name="Winkler S."/>
            <person name="Jermiin L.S."/>
            <person name="Skirmuntt E.C."/>
            <person name="Katzourakis A."/>
            <person name="Burkitt-Gray L."/>
            <person name="Ray D.A."/>
            <person name="Sullivan K.A.M."/>
            <person name="Roscito J.G."/>
            <person name="Kirilenko B.M."/>
            <person name="Davalos L.M."/>
            <person name="Corthals A.P."/>
            <person name="Power M.L."/>
            <person name="Jones G."/>
            <person name="Ransome R.D."/>
            <person name="Dechmann D.K.N."/>
            <person name="Locatelli A.G."/>
            <person name="Puechmaille S.J."/>
            <person name="Fedrigo O."/>
            <person name="Jarvis E.D."/>
            <person name="Hiller M."/>
            <person name="Vernes S.C."/>
            <person name="Myers E.W."/>
            <person name="Teeling E.C."/>
        </authorList>
    </citation>
    <scope>NUCLEOTIDE SEQUENCE [LARGE SCALE GENOMIC DNA]</scope>
    <source>
        <strain evidence="2">MRhiFer1</strain>
        <tissue evidence="2">Lung</tissue>
    </source>
</reference>
<dbReference type="EMBL" id="JACAGC010000008">
    <property type="protein sequence ID" value="KAF6351658.1"/>
    <property type="molecule type" value="Genomic_DNA"/>
</dbReference>
<name>A0A7J7XQ35_RHIFE</name>
<dbReference type="Proteomes" id="UP000585614">
    <property type="component" value="Unassembled WGS sequence"/>
</dbReference>
<protein>
    <submittedName>
        <fullName evidence="2">Uncharacterized protein</fullName>
    </submittedName>
</protein>
<evidence type="ECO:0000313" key="2">
    <source>
        <dbReference type="EMBL" id="KAF6351658.1"/>
    </source>
</evidence>
<feature type="compositionally biased region" description="Low complexity" evidence="1">
    <location>
        <begin position="11"/>
        <end position="20"/>
    </location>
</feature>
<accession>A0A7J7XQ35</accession>
<proteinExistence type="predicted"/>
<gene>
    <name evidence="2" type="ORF">mRhiFer1_010162</name>
</gene>
<sequence length="122" mass="12583">MRNKPGGKGGAAAARAKPAGPGAGNGEVTCARTPHQLAPGSRTCEVRPSAAPPTPNQPGPAREAVSSSARTRRKNLEGLTSTSDLVGEKASPVKGLTGPVKRRRNPESGSWLQWSSNDLPRP</sequence>
<feature type="compositionally biased region" description="Polar residues" evidence="1">
    <location>
        <begin position="107"/>
        <end position="122"/>
    </location>
</feature>
<dbReference type="AlphaFoldDB" id="A0A7J7XQ35"/>
<comment type="caution">
    <text evidence="2">The sequence shown here is derived from an EMBL/GenBank/DDBJ whole genome shotgun (WGS) entry which is preliminary data.</text>
</comment>
<organism evidence="2 3">
    <name type="scientific">Rhinolophus ferrumequinum</name>
    <name type="common">Greater horseshoe bat</name>
    <dbReference type="NCBI Taxonomy" id="59479"/>
    <lineage>
        <taxon>Eukaryota</taxon>
        <taxon>Metazoa</taxon>
        <taxon>Chordata</taxon>
        <taxon>Craniata</taxon>
        <taxon>Vertebrata</taxon>
        <taxon>Euteleostomi</taxon>
        <taxon>Mammalia</taxon>
        <taxon>Eutheria</taxon>
        <taxon>Laurasiatheria</taxon>
        <taxon>Chiroptera</taxon>
        <taxon>Yinpterochiroptera</taxon>
        <taxon>Rhinolophoidea</taxon>
        <taxon>Rhinolophidae</taxon>
        <taxon>Rhinolophinae</taxon>
        <taxon>Rhinolophus</taxon>
    </lineage>
</organism>
<evidence type="ECO:0000313" key="3">
    <source>
        <dbReference type="Proteomes" id="UP000585614"/>
    </source>
</evidence>
<feature type="compositionally biased region" description="Gly residues" evidence="1">
    <location>
        <begin position="1"/>
        <end position="10"/>
    </location>
</feature>
<evidence type="ECO:0000256" key="1">
    <source>
        <dbReference type="SAM" id="MobiDB-lite"/>
    </source>
</evidence>
<feature type="region of interest" description="Disordered" evidence="1">
    <location>
        <begin position="1"/>
        <end position="122"/>
    </location>
</feature>